<protein>
    <submittedName>
        <fullName evidence="1">Uncharacterized protein</fullName>
    </submittedName>
</protein>
<comment type="caution">
    <text evidence="1">The sequence shown here is derived from an EMBL/GenBank/DDBJ whole genome shotgun (WGS) entry which is preliminary data.</text>
</comment>
<dbReference type="VEuPathDB" id="TriTrypDB:TM35_000202330"/>
<dbReference type="EMBL" id="NBCO01000020">
    <property type="protein sequence ID" value="ORC87824.1"/>
    <property type="molecule type" value="Genomic_DNA"/>
</dbReference>
<name>A0A1X0NSZ3_9TRYP</name>
<dbReference type="Proteomes" id="UP000192257">
    <property type="component" value="Unassembled WGS sequence"/>
</dbReference>
<evidence type="ECO:0000313" key="1">
    <source>
        <dbReference type="EMBL" id="ORC87824.1"/>
    </source>
</evidence>
<reference evidence="1 2" key="1">
    <citation type="submission" date="2017-03" db="EMBL/GenBank/DDBJ databases">
        <title>An alternative strategy for trypanosome survival in the mammalian bloodstream revealed through genome and transcriptome analysis of the ubiquitous bovine parasite Trypanosoma (Megatrypanum) theileri.</title>
        <authorList>
            <person name="Kelly S."/>
            <person name="Ivens A."/>
            <person name="Mott A."/>
            <person name="O'Neill E."/>
            <person name="Emms D."/>
            <person name="Macleod O."/>
            <person name="Voorheis P."/>
            <person name="Matthews J."/>
            <person name="Matthews K."/>
            <person name="Carrington M."/>
        </authorList>
    </citation>
    <scope>NUCLEOTIDE SEQUENCE [LARGE SCALE GENOMIC DNA]</scope>
    <source>
        <strain evidence="1">Edinburgh</strain>
    </source>
</reference>
<organism evidence="1 2">
    <name type="scientific">Trypanosoma theileri</name>
    <dbReference type="NCBI Taxonomy" id="67003"/>
    <lineage>
        <taxon>Eukaryota</taxon>
        <taxon>Discoba</taxon>
        <taxon>Euglenozoa</taxon>
        <taxon>Kinetoplastea</taxon>
        <taxon>Metakinetoplastina</taxon>
        <taxon>Trypanosomatida</taxon>
        <taxon>Trypanosomatidae</taxon>
        <taxon>Trypanosoma</taxon>
    </lineage>
</organism>
<keyword evidence="2" id="KW-1185">Reference proteome</keyword>
<gene>
    <name evidence="1" type="ORF">TM35_000202330</name>
</gene>
<evidence type="ECO:0000313" key="2">
    <source>
        <dbReference type="Proteomes" id="UP000192257"/>
    </source>
</evidence>
<accession>A0A1X0NSZ3</accession>
<sequence>MDTRRTMGDASVFIVLFAPTSGSVRRRRWMSGRLYVGFNRATLVEDTTRKSVCVASGTGLRPNAVFAMMQAAENGAAWQTGTELKLERYVVQIEDVVHLHLLPYATCCSDTEEGANAIDEGETSAAAVGNNVNSVNNGGVSDFERPGPHNLTMGFAEMGRDKLTGEPPRRRSRSQLIQELQAAYPHFFS</sequence>
<dbReference type="AlphaFoldDB" id="A0A1X0NSZ3"/>
<dbReference type="GeneID" id="39986698"/>
<proteinExistence type="predicted"/>
<dbReference type="RefSeq" id="XP_028881890.1">
    <property type="nucleotide sequence ID" value="XM_029026918.1"/>
</dbReference>
<dbReference type="OrthoDB" id="249807at2759"/>